<dbReference type="EMBL" id="JBBXJM010000006">
    <property type="protein sequence ID" value="KAL1405902.1"/>
    <property type="molecule type" value="Genomic_DNA"/>
</dbReference>
<evidence type="ECO:0000259" key="1">
    <source>
        <dbReference type="Pfam" id="PF03358"/>
    </source>
</evidence>
<keyword evidence="3" id="KW-1185">Reference proteome</keyword>
<dbReference type="PANTHER" id="PTHR30543">
    <property type="entry name" value="CHROMATE REDUCTASE"/>
    <property type="match status" value="1"/>
</dbReference>
<dbReference type="Gene3D" id="3.40.50.360">
    <property type="match status" value="1"/>
</dbReference>
<dbReference type="InterPro" id="IPR029039">
    <property type="entry name" value="Flavoprotein-like_sf"/>
</dbReference>
<dbReference type="GeneID" id="95988625"/>
<evidence type="ECO:0000313" key="2">
    <source>
        <dbReference type="EMBL" id="KAL1405902.1"/>
    </source>
</evidence>
<dbReference type="RefSeq" id="XP_069205846.1">
    <property type="nucleotide sequence ID" value="XM_069356005.1"/>
</dbReference>
<evidence type="ECO:0000313" key="3">
    <source>
        <dbReference type="Proteomes" id="UP001565368"/>
    </source>
</evidence>
<dbReference type="InterPro" id="IPR050712">
    <property type="entry name" value="NAD(P)H-dep_reductase"/>
</dbReference>
<dbReference type="PANTHER" id="PTHR30543:SF21">
    <property type="entry name" value="NAD(P)H-DEPENDENT FMN REDUCTASE LOT6"/>
    <property type="match status" value="1"/>
</dbReference>
<name>A0ABR3PU61_9TREE</name>
<reference evidence="2 3" key="1">
    <citation type="submission" date="2023-08" db="EMBL/GenBank/DDBJ databases">
        <title>Annotated Genome Sequence of Vanrija albida AlHP1.</title>
        <authorList>
            <person name="Herzog R."/>
        </authorList>
    </citation>
    <scope>NUCLEOTIDE SEQUENCE [LARGE SCALE GENOMIC DNA]</scope>
    <source>
        <strain evidence="2 3">AlHP1</strain>
    </source>
</reference>
<gene>
    <name evidence="2" type="ORF">Q8F55_007582</name>
</gene>
<sequence>MRIHPTPRRTNGTRPRLAIVLGSTREPSNTAGLGTYVRNLVRRYHPGVEVVVVHLSKSYAAGHPLPLEIIGTPASHKPPGGDRAKLPPTYSQPAVSAWSAAVVSYDAVLFITPQYNGSFPAPLKNALDQICWEWKGLPAGLITCGGGGGGALAGHARMVIGRGLGTDLCNEDVEIALRPALASGNWVKGDEEWLTVYDEPVLALLDELVRKAEAWNEERGTWGQERGSWVEAEAAYGLYSRD</sequence>
<dbReference type="Pfam" id="PF03358">
    <property type="entry name" value="FMN_red"/>
    <property type="match status" value="1"/>
</dbReference>
<dbReference type="Proteomes" id="UP001565368">
    <property type="component" value="Unassembled WGS sequence"/>
</dbReference>
<dbReference type="InterPro" id="IPR005025">
    <property type="entry name" value="FMN_Rdtase-like_dom"/>
</dbReference>
<feature type="domain" description="NADPH-dependent FMN reductase-like" evidence="1">
    <location>
        <begin position="16"/>
        <end position="161"/>
    </location>
</feature>
<comment type="caution">
    <text evidence="2">The sequence shown here is derived from an EMBL/GenBank/DDBJ whole genome shotgun (WGS) entry which is preliminary data.</text>
</comment>
<proteinExistence type="predicted"/>
<accession>A0ABR3PU61</accession>
<dbReference type="SUPFAM" id="SSF52218">
    <property type="entry name" value="Flavoproteins"/>
    <property type="match status" value="1"/>
</dbReference>
<organism evidence="2 3">
    <name type="scientific">Vanrija albida</name>
    <dbReference type="NCBI Taxonomy" id="181172"/>
    <lineage>
        <taxon>Eukaryota</taxon>
        <taxon>Fungi</taxon>
        <taxon>Dikarya</taxon>
        <taxon>Basidiomycota</taxon>
        <taxon>Agaricomycotina</taxon>
        <taxon>Tremellomycetes</taxon>
        <taxon>Trichosporonales</taxon>
        <taxon>Trichosporonaceae</taxon>
        <taxon>Vanrija</taxon>
    </lineage>
</organism>
<protein>
    <recommendedName>
        <fullName evidence="1">NADPH-dependent FMN reductase-like domain-containing protein</fullName>
    </recommendedName>
</protein>